<accession>A0A5J4X449</accession>
<evidence type="ECO:0000256" key="3">
    <source>
        <dbReference type="ARBA" id="ARBA00022777"/>
    </source>
</evidence>
<gene>
    <name evidence="7" type="ORF">EZS28_002734</name>
</gene>
<dbReference type="PROSITE" id="PS00109">
    <property type="entry name" value="PROTEIN_KINASE_TYR"/>
    <property type="match status" value="1"/>
</dbReference>
<dbReference type="GO" id="GO:0010506">
    <property type="term" value="P:regulation of autophagy"/>
    <property type="evidence" value="ECO:0007669"/>
    <property type="project" value="InterPro"/>
</dbReference>
<keyword evidence="3" id="KW-0418">Kinase</keyword>
<dbReference type="PANTHER" id="PTHR24348:SF22">
    <property type="entry name" value="NON-SPECIFIC SERINE_THREONINE PROTEIN KINASE"/>
    <property type="match status" value="1"/>
</dbReference>
<dbReference type="GO" id="GO:0005524">
    <property type="term" value="F:ATP binding"/>
    <property type="evidence" value="ECO:0007669"/>
    <property type="project" value="UniProtKB-KW"/>
</dbReference>
<dbReference type="InterPro" id="IPR008266">
    <property type="entry name" value="Tyr_kinase_AS"/>
</dbReference>
<evidence type="ECO:0000256" key="1">
    <source>
        <dbReference type="ARBA" id="ARBA00022679"/>
    </source>
</evidence>
<proteinExistence type="predicted"/>
<dbReference type="GO" id="GO:0000407">
    <property type="term" value="C:phagophore assembly site"/>
    <property type="evidence" value="ECO:0007669"/>
    <property type="project" value="TreeGrafter"/>
</dbReference>
<feature type="region of interest" description="Disordered" evidence="5">
    <location>
        <begin position="299"/>
        <end position="349"/>
    </location>
</feature>
<organism evidence="7 8">
    <name type="scientific">Streblomastix strix</name>
    <dbReference type="NCBI Taxonomy" id="222440"/>
    <lineage>
        <taxon>Eukaryota</taxon>
        <taxon>Metamonada</taxon>
        <taxon>Preaxostyla</taxon>
        <taxon>Oxymonadida</taxon>
        <taxon>Streblomastigidae</taxon>
        <taxon>Streblomastix</taxon>
    </lineage>
</organism>
<reference evidence="7 8" key="1">
    <citation type="submission" date="2019-03" db="EMBL/GenBank/DDBJ databases">
        <title>Single cell metagenomics reveals metabolic interactions within the superorganism composed of flagellate Streblomastix strix and complex community of Bacteroidetes bacteria on its surface.</title>
        <authorList>
            <person name="Treitli S.C."/>
            <person name="Kolisko M."/>
            <person name="Husnik F."/>
            <person name="Keeling P."/>
            <person name="Hampl V."/>
        </authorList>
    </citation>
    <scope>NUCLEOTIDE SEQUENCE [LARGE SCALE GENOMIC DNA]</scope>
    <source>
        <strain evidence="7">ST1C</strain>
    </source>
</reference>
<dbReference type="EMBL" id="SNRW01000340">
    <property type="protein sequence ID" value="KAA6401743.1"/>
    <property type="molecule type" value="Genomic_DNA"/>
</dbReference>
<dbReference type="GO" id="GO:0004674">
    <property type="term" value="F:protein serine/threonine kinase activity"/>
    <property type="evidence" value="ECO:0007669"/>
    <property type="project" value="InterPro"/>
</dbReference>
<dbReference type="PROSITE" id="PS50011">
    <property type="entry name" value="PROTEIN_KINASE_DOM"/>
    <property type="match status" value="1"/>
</dbReference>
<evidence type="ECO:0000313" key="7">
    <source>
        <dbReference type="EMBL" id="KAA6401743.1"/>
    </source>
</evidence>
<evidence type="ECO:0000256" key="2">
    <source>
        <dbReference type="ARBA" id="ARBA00022741"/>
    </source>
</evidence>
<keyword evidence="2" id="KW-0547">Nucleotide-binding</keyword>
<feature type="compositionally biased region" description="Low complexity" evidence="5">
    <location>
        <begin position="330"/>
        <end position="345"/>
    </location>
</feature>
<feature type="domain" description="Protein kinase" evidence="6">
    <location>
        <begin position="1"/>
        <end position="241"/>
    </location>
</feature>
<dbReference type="PANTHER" id="PTHR24348">
    <property type="entry name" value="SERINE/THREONINE-PROTEIN KINASE UNC-51-RELATED"/>
    <property type="match status" value="1"/>
</dbReference>
<keyword evidence="1" id="KW-0808">Transferase</keyword>
<dbReference type="Gene3D" id="1.10.510.10">
    <property type="entry name" value="Transferase(Phosphotransferase) domain 1"/>
    <property type="match status" value="1"/>
</dbReference>
<evidence type="ECO:0000313" key="8">
    <source>
        <dbReference type="Proteomes" id="UP000324800"/>
    </source>
</evidence>
<dbReference type="GO" id="GO:0005829">
    <property type="term" value="C:cytosol"/>
    <property type="evidence" value="ECO:0007669"/>
    <property type="project" value="TreeGrafter"/>
</dbReference>
<dbReference type="InterPro" id="IPR000719">
    <property type="entry name" value="Prot_kinase_dom"/>
</dbReference>
<sequence>MAYHYQRGIITIKIVQKEFGPTDAQVIDQFLKRVKLDNDFLLKYFTYNDQNQYPYFTLEYANSNSLEIIAQQSLVPLPSYTLRALLKQILEGIQFIHKSGLIHQDIRCANILMHNPPNSKVVHTKIYNYSSTKQEGLIFTPQYLAQMYPYMAPELYKFPVILTQKADIYSVGVVFYRLIVHKYPIYEASFEDQLKKINKTKRIERPKEIQNDTFWDQLQMMLKFDPHYRFSATEALQHKYFTGTQAQIDTTPDQRKISKQAKKAEKKGNIYISQFDKEPSFIVEESVIKQFQQNIDSLNNEQEQDHKDKQENKDDGKDKQKQMDKYKDNTQTQQEQEQEQQQEQQAPESDAFKSALISLDFVQPSQSPTSDVLQSTLSSSSLELNHQNQTISLSYAATEEQIQAESDLFELKMSLEEIKQKLELFSCISILQRDVVCENLCRTIEGNQQNCNKAKQFDITNHFMSVQFKINLIEEKKEFRKEC</sequence>
<dbReference type="SMART" id="SM00220">
    <property type="entry name" value="S_TKc"/>
    <property type="match status" value="1"/>
</dbReference>
<dbReference type="Proteomes" id="UP000324800">
    <property type="component" value="Unassembled WGS sequence"/>
</dbReference>
<evidence type="ECO:0000256" key="5">
    <source>
        <dbReference type="SAM" id="MobiDB-lite"/>
    </source>
</evidence>
<keyword evidence="4" id="KW-0067">ATP-binding</keyword>
<dbReference type="GO" id="GO:0005776">
    <property type="term" value="C:autophagosome"/>
    <property type="evidence" value="ECO:0007669"/>
    <property type="project" value="TreeGrafter"/>
</dbReference>
<name>A0A5J4X449_9EUKA</name>
<dbReference type="AlphaFoldDB" id="A0A5J4X449"/>
<evidence type="ECO:0000256" key="4">
    <source>
        <dbReference type="ARBA" id="ARBA00022840"/>
    </source>
</evidence>
<dbReference type="SUPFAM" id="SSF56112">
    <property type="entry name" value="Protein kinase-like (PK-like)"/>
    <property type="match status" value="1"/>
</dbReference>
<dbReference type="GO" id="GO:0000045">
    <property type="term" value="P:autophagosome assembly"/>
    <property type="evidence" value="ECO:0007669"/>
    <property type="project" value="TreeGrafter"/>
</dbReference>
<feature type="compositionally biased region" description="Basic and acidic residues" evidence="5">
    <location>
        <begin position="303"/>
        <end position="328"/>
    </location>
</feature>
<dbReference type="Pfam" id="PF00069">
    <property type="entry name" value="Pkinase"/>
    <property type="match status" value="1"/>
</dbReference>
<dbReference type="GO" id="GO:0016020">
    <property type="term" value="C:membrane"/>
    <property type="evidence" value="ECO:0007669"/>
    <property type="project" value="TreeGrafter"/>
</dbReference>
<dbReference type="InterPro" id="IPR045269">
    <property type="entry name" value="Atg1-like"/>
</dbReference>
<protein>
    <recommendedName>
        <fullName evidence="6">Protein kinase domain-containing protein</fullName>
    </recommendedName>
</protein>
<dbReference type="InterPro" id="IPR011009">
    <property type="entry name" value="Kinase-like_dom_sf"/>
</dbReference>
<evidence type="ECO:0000259" key="6">
    <source>
        <dbReference type="PROSITE" id="PS50011"/>
    </source>
</evidence>
<comment type="caution">
    <text evidence="7">The sequence shown here is derived from an EMBL/GenBank/DDBJ whole genome shotgun (WGS) entry which is preliminary data.</text>
</comment>